<dbReference type="GO" id="GO:0005634">
    <property type="term" value="C:nucleus"/>
    <property type="evidence" value="ECO:0007669"/>
    <property type="project" value="TreeGrafter"/>
</dbReference>
<dbReference type="GO" id="GO:0002939">
    <property type="term" value="P:tRNA N1-guanine methylation"/>
    <property type="evidence" value="ECO:0007669"/>
    <property type="project" value="TreeGrafter"/>
</dbReference>
<keyword evidence="2" id="KW-0489">Methyltransferase</keyword>
<dbReference type="Gene3D" id="3.40.1280.30">
    <property type="match status" value="1"/>
</dbReference>
<feature type="compositionally biased region" description="Acidic residues" evidence="6">
    <location>
        <begin position="322"/>
        <end position="334"/>
    </location>
</feature>
<reference evidence="8 9" key="1">
    <citation type="submission" date="2024-01" db="EMBL/GenBank/DDBJ databases">
        <title>Genome assemblies of Stephania.</title>
        <authorList>
            <person name="Yang L."/>
        </authorList>
    </citation>
    <scope>NUCLEOTIDE SEQUENCE [LARGE SCALE GENOMIC DNA]</scope>
    <source>
        <strain evidence="8">QJT</strain>
        <tissue evidence="8">Leaf</tissue>
    </source>
</reference>
<protein>
    <recommendedName>
        <fullName evidence="1">tRNA (guanine(9)-N(1))-methyltransferase</fullName>
        <ecNumber evidence="1">2.1.1.221</ecNumber>
    </recommendedName>
</protein>
<dbReference type="PANTHER" id="PTHR13563:SF13">
    <property type="entry name" value="TRNA METHYLTRANSFERASE 10 HOMOLOG A"/>
    <property type="match status" value="1"/>
</dbReference>
<organism evidence="8 9">
    <name type="scientific">Stephania japonica</name>
    <dbReference type="NCBI Taxonomy" id="461633"/>
    <lineage>
        <taxon>Eukaryota</taxon>
        <taxon>Viridiplantae</taxon>
        <taxon>Streptophyta</taxon>
        <taxon>Embryophyta</taxon>
        <taxon>Tracheophyta</taxon>
        <taxon>Spermatophyta</taxon>
        <taxon>Magnoliopsida</taxon>
        <taxon>Ranunculales</taxon>
        <taxon>Menispermaceae</taxon>
        <taxon>Menispermoideae</taxon>
        <taxon>Cissampelideae</taxon>
        <taxon>Stephania</taxon>
    </lineage>
</organism>
<evidence type="ECO:0000256" key="4">
    <source>
        <dbReference type="ARBA" id="ARBA00022691"/>
    </source>
</evidence>
<dbReference type="FunFam" id="3.40.1280.30:FF:000018">
    <property type="entry name" value="Os02g0725600 protein"/>
    <property type="match status" value="1"/>
</dbReference>
<dbReference type="EC" id="2.1.1.221" evidence="1"/>
<evidence type="ECO:0000256" key="3">
    <source>
        <dbReference type="ARBA" id="ARBA00022679"/>
    </source>
</evidence>
<feature type="compositionally biased region" description="Basic and acidic residues" evidence="6">
    <location>
        <begin position="65"/>
        <end position="86"/>
    </location>
</feature>
<dbReference type="EMBL" id="JBBNAE010000011">
    <property type="protein sequence ID" value="KAK9084604.1"/>
    <property type="molecule type" value="Genomic_DNA"/>
</dbReference>
<evidence type="ECO:0000313" key="8">
    <source>
        <dbReference type="EMBL" id="KAK9084604.1"/>
    </source>
</evidence>
<keyword evidence="4" id="KW-0949">S-adenosyl-L-methionine</keyword>
<name>A0AAP0E0V2_9MAGN</name>
<gene>
    <name evidence="8" type="ORF">Sjap_025015</name>
</gene>
<dbReference type="InterPro" id="IPR007356">
    <property type="entry name" value="tRNA_m1G_MeTrfase_euk"/>
</dbReference>
<dbReference type="InterPro" id="IPR038459">
    <property type="entry name" value="MT_TRM10-typ_sf"/>
</dbReference>
<dbReference type="CDD" id="cd18089">
    <property type="entry name" value="SPOUT_Trm10-like"/>
    <property type="match status" value="1"/>
</dbReference>
<feature type="region of interest" description="Disordered" evidence="6">
    <location>
        <begin position="315"/>
        <end position="357"/>
    </location>
</feature>
<dbReference type="PROSITE" id="PS51675">
    <property type="entry name" value="SAM_MT_TRM10"/>
    <property type="match status" value="1"/>
</dbReference>
<keyword evidence="9" id="KW-1185">Reference proteome</keyword>
<feature type="compositionally biased region" description="Basic and acidic residues" evidence="6">
    <location>
        <begin position="335"/>
        <end position="357"/>
    </location>
</feature>
<evidence type="ECO:0000259" key="7">
    <source>
        <dbReference type="PROSITE" id="PS51675"/>
    </source>
</evidence>
<proteinExistence type="predicted"/>
<dbReference type="PANTHER" id="PTHR13563">
    <property type="entry name" value="TRNA (GUANINE-9-) METHYLTRANSFERASE"/>
    <property type="match status" value="1"/>
</dbReference>
<comment type="caution">
    <text evidence="8">The sequence shown here is derived from an EMBL/GenBank/DDBJ whole genome shotgun (WGS) entry which is preliminary data.</text>
</comment>
<sequence>MNGRDPISATKHLHFSSFRAHITALSSPMAEPAPANDQTTLQNPPKDPPIPPLSKSAQKKLLKQQRLETKKAERKAAIKEHKQRELQRRRREWAEKMSSLPEEEQSKLLEGRRLAREERMAQRAKERGLKIERLARARELGQKIVVDLEFSDHMTGSEIHSLAQQIMYCYAVNGRTTSPAHLWLLGCKGEIGTQLQRVPGFDKWMIEKDDKSYIEVLQDQTENLVYLTADAETVLDELDPKSIYIIGGLVDRNRWKGITMKKANEQGIQTARLPIGSFLKMSSSQVLTVNQVFEILIKYLETKDWKTSFFQVIPSRKRSDAEVEEDSENEEQEDGHDQRKRICVEESSHDNKESIPA</sequence>
<evidence type="ECO:0000256" key="5">
    <source>
        <dbReference type="ARBA" id="ARBA00048434"/>
    </source>
</evidence>
<comment type="catalytic activity">
    <reaction evidence="5">
        <text>guanosine(9) in tRNA + S-adenosyl-L-methionine = N(1)-methylguanosine(9) in tRNA + S-adenosyl-L-homocysteine + H(+)</text>
        <dbReference type="Rhea" id="RHEA:43156"/>
        <dbReference type="Rhea" id="RHEA-COMP:10367"/>
        <dbReference type="Rhea" id="RHEA-COMP:10368"/>
        <dbReference type="ChEBI" id="CHEBI:15378"/>
        <dbReference type="ChEBI" id="CHEBI:57856"/>
        <dbReference type="ChEBI" id="CHEBI:59789"/>
        <dbReference type="ChEBI" id="CHEBI:73542"/>
        <dbReference type="ChEBI" id="CHEBI:74269"/>
        <dbReference type="EC" id="2.1.1.221"/>
    </reaction>
</comment>
<dbReference type="GO" id="GO:0052905">
    <property type="term" value="F:tRNA (guanosine(9)-N1)-methyltransferase activity"/>
    <property type="evidence" value="ECO:0007669"/>
    <property type="project" value="UniProtKB-EC"/>
</dbReference>
<evidence type="ECO:0000313" key="9">
    <source>
        <dbReference type="Proteomes" id="UP001417504"/>
    </source>
</evidence>
<feature type="region of interest" description="Disordered" evidence="6">
    <location>
        <begin position="27"/>
        <end position="98"/>
    </location>
</feature>
<feature type="domain" description="SAM-dependent MTase TRM10-type" evidence="7">
    <location>
        <begin position="130"/>
        <end position="320"/>
    </location>
</feature>
<dbReference type="Proteomes" id="UP001417504">
    <property type="component" value="Unassembled WGS sequence"/>
</dbReference>
<evidence type="ECO:0000256" key="6">
    <source>
        <dbReference type="SAM" id="MobiDB-lite"/>
    </source>
</evidence>
<dbReference type="GO" id="GO:0000049">
    <property type="term" value="F:tRNA binding"/>
    <property type="evidence" value="ECO:0007669"/>
    <property type="project" value="TreeGrafter"/>
</dbReference>
<keyword evidence="3" id="KW-0808">Transferase</keyword>
<dbReference type="AlphaFoldDB" id="A0AAP0E0V2"/>
<dbReference type="InterPro" id="IPR028564">
    <property type="entry name" value="MT_TRM10-typ"/>
</dbReference>
<evidence type="ECO:0000256" key="2">
    <source>
        <dbReference type="ARBA" id="ARBA00022603"/>
    </source>
</evidence>
<accession>A0AAP0E0V2</accession>
<evidence type="ECO:0000256" key="1">
    <source>
        <dbReference type="ARBA" id="ARBA00012797"/>
    </source>
</evidence>